<gene>
    <name evidence="2" type="ORF">HII31_05710</name>
</gene>
<feature type="region of interest" description="Disordered" evidence="1">
    <location>
        <begin position="1"/>
        <end position="52"/>
    </location>
</feature>
<dbReference type="OrthoDB" id="10402964at2759"/>
<feature type="compositionally biased region" description="Low complexity" evidence="1">
    <location>
        <begin position="1"/>
        <end position="18"/>
    </location>
</feature>
<dbReference type="EMBL" id="JABCIY010000099">
    <property type="protein sequence ID" value="KAF7192979.1"/>
    <property type="molecule type" value="Genomic_DNA"/>
</dbReference>
<feature type="compositionally biased region" description="Basic and acidic residues" evidence="1">
    <location>
        <begin position="314"/>
        <end position="323"/>
    </location>
</feature>
<sequence length="495" mass="54079">MAGPLSNSNGDHSSFSSDAQFNGNPAVWPTTPAPRAASAHSEQPQDAAVHQSSQVPIYAATEPMRGTWSGTDHEQQHLDFPDAENEVTVVFPGLLGPNTSPKITSTPRNLVRLEHELSGYGLQLFQDVYANPQPALGDISFVSPEVLLNEAVAHLRATIHDFPPIEEFAVHVFNNQDEFENDPSHSFPDIMARLLQVASEMMEGRATFDVGSLTRTGDGWRFTIEHASPDVEASHLLVVCGHVARNGSHGEVSSEVWKAFTVPARFGATEAETQFTQGTASAGMPAPYVGAGVNMPALTLRPNALPQPQPRSRRTSDSSEEPKTTTSRTDQMPKDPHAYTGEEFKDVADADLLNGTIHTDKIFGELAGRIAKACGGDKQIQQKINHLRVNVEGQQAQSKGCFTHRLKLWYKRKAADSNGMFTEDQFKARFLEERYGKPVHAARLHNKGQYKPGANLSAKTLAKRKRSRSASEDGVSDEGEVSPDMAPRKKRSVSK</sequence>
<organism evidence="2 3">
    <name type="scientific">Pseudocercospora fuligena</name>
    <dbReference type="NCBI Taxonomy" id="685502"/>
    <lineage>
        <taxon>Eukaryota</taxon>
        <taxon>Fungi</taxon>
        <taxon>Dikarya</taxon>
        <taxon>Ascomycota</taxon>
        <taxon>Pezizomycotina</taxon>
        <taxon>Dothideomycetes</taxon>
        <taxon>Dothideomycetidae</taxon>
        <taxon>Mycosphaerellales</taxon>
        <taxon>Mycosphaerellaceae</taxon>
        <taxon>Pseudocercospora</taxon>
    </lineage>
</organism>
<feature type="region of interest" description="Disordered" evidence="1">
    <location>
        <begin position="446"/>
        <end position="495"/>
    </location>
</feature>
<proteinExistence type="predicted"/>
<comment type="caution">
    <text evidence="2">The sequence shown here is derived from an EMBL/GenBank/DDBJ whole genome shotgun (WGS) entry which is preliminary data.</text>
</comment>
<evidence type="ECO:0000313" key="3">
    <source>
        <dbReference type="Proteomes" id="UP000660729"/>
    </source>
</evidence>
<evidence type="ECO:0000256" key="1">
    <source>
        <dbReference type="SAM" id="MobiDB-lite"/>
    </source>
</evidence>
<feature type="region of interest" description="Disordered" evidence="1">
    <location>
        <begin position="299"/>
        <end position="341"/>
    </location>
</feature>
<name>A0A8H6RL14_9PEZI</name>
<feature type="compositionally biased region" description="Basic and acidic residues" evidence="1">
    <location>
        <begin position="331"/>
        <end position="341"/>
    </location>
</feature>
<keyword evidence="3" id="KW-1185">Reference proteome</keyword>
<protein>
    <submittedName>
        <fullName evidence="2">Uncharacterized protein</fullName>
    </submittedName>
</protein>
<accession>A0A8H6RL14</accession>
<dbReference type="Proteomes" id="UP000660729">
    <property type="component" value="Unassembled WGS sequence"/>
</dbReference>
<feature type="compositionally biased region" description="Polar residues" evidence="1">
    <location>
        <begin position="40"/>
        <end position="52"/>
    </location>
</feature>
<reference evidence="2" key="1">
    <citation type="submission" date="2020-04" db="EMBL/GenBank/DDBJ databases">
        <title>Draft genome resource of the tomato pathogen Pseudocercospora fuligena.</title>
        <authorList>
            <person name="Zaccaron A."/>
        </authorList>
    </citation>
    <scope>NUCLEOTIDE SEQUENCE</scope>
    <source>
        <strain evidence="2">PF001</strain>
    </source>
</reference>
<dbReference type="AlphaFoldDB" id="A0A8H6RL14"/>
<evidence type="ECO:0000313" key="2">
    <source>
        <dbReference type="EMBL" id="KAF7192979.1"/>
    </source>
</evidence>